<dbReference type="InterPro" id="IPR043129">
    <property type="entry name" value="ATPase_NBD"/>
</dbReference>
<dbReference type="InterPro" id="IPR029047">
    <property type="entry name" value="HSP70_peptide-bd_sf"/>
</dbReference>
<dbReference type="InterPro" id="IPR018181">
    <property type="entry name" value="Heat_shock_70_CS"/>
</dbReference>
<organism evidence="5 6">
    <name type="scientific">Buchnera aphidicola</name>
    <name type="common">Pentalonia nigronervosa</name>
    <dbReference type="NCBI Taxonomy" id="1309793"/>
    <lineage>
        <taxon>Bacteria</taxon>
        <taxon>Pseudomonadati</taxon>
        <taxon>Pseudomonadota</taxon>
        <taxon>Gammaproteobacteria</taxon>
        <taxon>Enterobacterales</taxon>
        <taxon>Erwiniaceae</taxon>
        <taxon>Buchnera</taxon>
    </lineage>
</organism>
<evidence type="ECO:0000313" key="6">
    <source>
        <dbReference type="Proteomes" id="UP000516346"/>
    </source>
</evidence>
<dbReference type="PANTHER" id="PTHR19375">
    <property type="entry name" value="HEAT SHOCK PROTEIN 70KDA"/>
    <property type="match status" value="1"/>
</dbReference>
<gene>
    <name evidence="5" type="primary">hscA</name>
    <name evidence="5" type="ORF">ICW73_02130</name>
</gene>
<proteinExistence type="inferred from homology"/>
<evidence type="ECO:0000313" key="5">
    <source>
        <dbReference type="EMBL" id="QNS01756.1"/>
    </source>
</evidence>
<dbReference type="InterPro" id="IPR013126">
    <property type="entry name" value="Hsp_70_fam"/>
</dbReference>
<dbReference type="PROSITE" id="PS00329">
    <property type="entry name" value="HSP70_2"/>
    <property type="match status" value="1"/>
</dbReference>
<reference evidence="5 6" key="1">
    <citation type="submission" date="2020-09" db="EMBL/GenBank/DDBJ databases">
        <title>Genome sequence of the banana aphid, Pentalonia nigronervosa Coquerel (Hemiptera: Aphididae) and its symbionts.</title>
        <authorList>
            <person name="Mathers T.C."/>
            <person name="Mugford S.T."/>
            <person name="Hogenhout S.A."/>
            <person name="Tripathi L."/>
        </authorList>
    </citation>
    <scope>NUCLEOTIDE SEQUENCE [LARGE SCALE GENOMIC DNA]</scope>
    <source>
        <strain evidence="5">Ba4</strain>
    </source>
</reference>
<protein>
    <submittedName>
        <fullName evidence="5">Fe-S protein assembly chaperone HscA</fullName>
    </submittedName>
</protein>
<dbReference type="PROSITE" id="PS01036">
    <property type="entry name" value="HSP70_3"/>
    <property type="match status" value="1"/>
</dbReference>
<dbReference type="NCBIfam" id="NF003520">
    <property type="entry name" value="PRK05183.1"/>
    <property type="match status" value="1"/>
</dbReference>
<sequence length="500" mass="56509">MTLLKIKRDQKLFLGIDFGTTYSLVTTVYKKDIVFLLDEKRRFLIPSIVHYKKNNILIGWDAEKYKIVDSINTISSVKRFIGHSIHFVRDRYPVLPYVLRKDDDGKVLFETCAGFFTPTDVASNILVDLKKKSEVFFNKEICASIITVPAYFSNIQRAEIKKAAISAKVNLVRLLNEPTAAAIAYGLQMYKKGIIVVYDLGGGTFDVSILQLNKTVFQVLATSGDTNLGGDDFDIALAQYIYKKSNLSNKCNDIFYMELLALSKKVKIQLTKNEVVKIQFYNWVGEIHRYEFNLIIKIFINKTLSICAQLIKETKLSLDVIKDIILVGGSTRIPFLYKEVARFFKKTPLQSIDPDQVVAIGAAIQVNMLMNNVLKKNQKILLLDVCPLSLGIEVMGGFVENIIPCNTPIPISKTKEFTTFKDNQTVILIHVVQGENKLVKNCVSLSRFVLRNIPRQKAGIARILVTFEIDANGLINVTASEKYSKREETISIENVFLSTE</sequence>
<keyword evidence="2 4" id="KW-0547">Nucleotide-binding</keyword>
<accession>A0A7H1AZ51</accession>
<dbReference type="SUPFAM" id="SSF53067">
    <property type="entry name" value="Actin-like ATPase domain"/>
    <property type="match status" value="2"/>
</dbReference>
<evidence type="ECO:0000256" key="2">
    <source>
        <dbReference type="ARBA" id="ARBA00022741"/>
    </source>
</evidence>
<evidence type="ECO:0000256" key="1">
    <source>
        <dbReference type="ARBA" id="ARBA00007381"/>
    </source>
</evidence>
<name>A0A7H1AZ51_9GAMM</name>
<keyword evidence="3 4" id="KW-0067">ATP-binding</keyword>
<dbReference type="GO" id="GO:0005524">
    <property type="term" value="F:ATP binding"/>
    <property type="evidence" value="ECO:0007669"/>
    <property type="project" value="UniProtKB-KW"/>
</dbReference>
<dbReference type="SUPFAM" id="SSF100920">
    <property type="entry name" value="Heat shock protein 70kD (HSP70), peptide-binding domain"/>
    <property type="match status" value="1"/>
</dbReference>
<dbReference type="PRINTS" id="PR00301">
    <property type="entry name" value="HEATSHOCK70"/>
</dbReference>
<dbReference type="EMBL" id="CP061275">
    <property type="protein sequence ID" value="QNS01756.1"/>
    <property type="molecule type" value="Genomic_DNA"/>
</dbReference>
<dbReference type="Pfam" id="PF00012">
    <property type="entry name" value="HSP70"/>
    <property type="match status" value="1"/>
</dbReference>
<dbReference type="Proteomes" id="UP000516346">
    <property type="component" value="Chromosome"/>
</dbReference>
<evidence type="ECO:0000256" key="4">
    <source>
        <dbReference type="RuleBase" id="RU003322"/>
    </source>
</evidence>
<dbReference type="GO" id="GO:0140662">
    <property type="term" value="F:ATP-dependent protein folding chaperone"/>
    <property type="evidence" value="ECO:0007669"/>
    <property type="project" value="InterPro"/>
</dbReference>
<comment type="similarity">
    <text evidence="1 4">Belongs to the heat shock protein 70 family.</text>
</comment>
<dbReference type="Gene3D" id="3.90.640.10">
    <property type="entry name" value="Actin, Chain A, domain 4"/>
    <property type="match status" value="1"/>
</dbReference>
<dbReference type="Gene3D" id="3.30.420.40">
    <property type="match status" value="2"/>
</dbReference>
<dbReference type="AlphaFoldDB" id="A0A7H1AZ51"/>
<dbReference type="Gene3D" id="2.60.34.10">
    <property type="entry name" value="Substrate Binding Domain Of DNAk, Chain A, domain 1"/>
    <property type="match status" value="1"/>
</dbReference>
<evidence type="ECO:0000256" key="3">
    <source>
        <dbReference type="ARBA" id="ARBA00022840"/>
    </source>
</evidence>